<keyword evidence="3" id="KW-0539">Nucleus</keyword>
<organism evidence="4 5">
    <name type="scientific">Absidia repens</name>
    <dbReference type="NCBI Taxonomy" id="90262"/>
    <lineage>
        <taxon>Eukaryota</taxon>
        <taxon>Fungi</taxon>
        <taxon>Fungi incertae sedis</taxon>
        <taxon>Mucoromycota</taxon>
        <taxon>Mucoromycotina</taxon>
        <taxon>Mucoromycetes</taxon>
        <taxon>Mucorales</taxon>
        <taxon>Cunninghamellaceae</taxon>
        <taxon>Absidia</taxon>
    </lineage>
</organism>
<dbReference type="GO" id="GO:0000972">
    <property type="term" value="P:transcription-dependent tethering of RNA polymerase II gene DNA at nuclear periphery"/>
    <property type="evidence" value="ECO:0007669"/>
    <property type="project" value="TreeGrafter"/>
</dbReference>
<dbReference type="OrthoDB" id="103454at2759"/>
<evidence type="ECO:0000313" key="5">
    <source>
        <dbReference type="Proteomes" id="UP000193560"/>
    </source>
</evidence>
<dbReference type="GO" id="GO:0006606">
    <property type="term" value="P:protein import into nucleus"/>
    <property type="evidence" value="ECO:0007669"/>
    <property type="project" value="TreeGrafter"/>
</dbReference>
<dbReference type="PANTHER" id="PTHR13405:SF11">
    <property type="entry name" value="NUCLEAR PORE COMPLEX PROTEIN NUP133"/>
    <property type="match status" value="1"/>
</dbReference>
<comment type="subcellular location">
    <subcellularLocation>
        <location evidence="1">Nucleus</location>
    </subcellularLocation>
</comment>
<keyword evidence="5" id="KW-1185">Reference proteome</keyword>
<dbReference type="EMBL" id="MCGE01000016">
    <property type="protein sequence ID" value="ORZ13728.1"/>
    <property type="molecule type" value="Genomic_DNA"/>
</dbReference>
<protein>
    <submittedName>
        <fullName evidence="4">Uncharacterized protein</fullName>
    </submittedName>
</protein>
<dbReference type="STRING" id="90262.A0A1X2ICP2"/>
<comment type="caution">
    <text evidence="4">The sequence shown here is derived from an EMBL/GenBank/DDBJ whole genome shotgun (WGS) entry which is preliminary data.</text>
</comment>
<dbReference type="GO" id="GO:0031080">
    <property type="term" value="C:nuclear pore outer ring"/>
    <property type="evidence" value="ECO:0007669"/>
    <property type="project" value="TreeGrafter"/>
</dbReference>
<evidence type="ECO:0000256" key="2">
    <source>
        <dbReference type="ARBA" id="ARBA00022448"/>
    </source>
</evidence>
<dbReference type="Proteomes" id="UP000193560">
    <property type="component" value="Unassembled WGS sequence"/>
</dbReference>
<name>A0A1X2ICP2_9FUNG</name>
<dbReference type="InterPro" id="IPR037624">
    <property type="entry name" value="Nup133-like"/>
</dbReference>
<accession>A0A1X2ICP2</accession>
<dbReference type="GO" id="GO:0017056">
    <property type="term" value="F:structural constituent of nuclear pore"/>
    <property type="evidence" value="ECO:0007669"/>
    <property type="project" value="InterPro"/>
</dbReference>
<reference evidence="4 5" key="1">
    <citation type="submission" date="2016-07" db="EMBL/GenBank/DDBJ databases">
        <title>Pervasive Adenine N6-methylation of Active Genes in Fungi.</title>
        <authorList>
            <consortium name="DOE Joint Genome Institute"/>
            <person name="Mondo S.J."/>
            <person name="Dannebaum R.O."/>
            <person name="Kuo R.C."/>
            <person name="Labutti K."/>
            <person name="Haridas S."/>
            <person name="Kuo A."/>
            <person name="Salamov A."/>
            <person name="Ahrendt S.R."/>
            <person name="Lipzen A."/>
            <person name="Sullivan W."/>
            <person name="Andreopoulos W.B."/>
            <person name="Clum A."/>
            <person name="Lindquist E."/>
            <person name="Daum C."/>
            <person name="Ramamoorthy G.K."/>
            <person name="Gryganskyi A."/>
            <person name="Culley D."/>
            <person name="Magnuson J.K."/>
            <person name="James T.Y."/>
            <person name="O'Malley M.A."/>
            <person name="Stajich J.E."/>
            <person name="Spatafora J.W."/>
            <person name="Visel A."/>
            <person name="Grigoriev I.V."/>
        </authorList>
    </citation>
    <scope>NUCLEOTIDE SEQUENCE [LARGE SCALE GENOMIC DNA]</scope>
    <source>
        <strain evidence="4 5">NRRL 1336</strain>
    </source>
</reference>
<evidence type="ECO:0000313" key="4">
    <source>
        <dbReference type="EMBL" id="ORZ13728.1"/>
    </source>
</evidence>
<dbReference type="PANTHER" id="PTHR13405">
    <property type="entry name" value="NUCLEAR PORE COMPLEX PROTEIN NUP133"/>
    <property type="match status" value="1"/>
</dbReference>
<sequence>MERCLNNTARDVLNQDNLDTTTMQLTLDDLISNHMTLLPKCLEHLITHALDNGEYTFRLVNSVGRLIYNTIARIQALERSFGNEFLGITTYESVFFNTSDIGIILHKNFTKVKTCIEKMADDTTTLYGEISGLLVDYSRLLLEVYKKYSPIDASFTAQYHEERDFIINTLWKLKNKQAALDLAVEYHYYPLLVTDAHAQPHDRCQQLIEQYVQDHGEEFVRCLISYYSDTDNEERLLHFDPTYDQLVSDVLNENPKIGWKYHLKKGRYQQVYELLHVLLPTLNEIADRKILSSQAKLAYLAANTENVDVTALSVILVTYF</sequence>
<gene>
    <name evidence="4" type="ORF">BCR42DRAFT_69432</name>
</gene>
<proteinExistence type="predicted"/>
<dbReference type="AlphaFoldDB" id="A0A1X2ICP2"/>
<evidence type="ECO:0000256" key="3">
    <source>
        <dbReference type="ARBA" id="ARBA00023242"/>
    </source>
</evidence>
<evidence type="ECO:0000256" key="1">
    <source>
        <dbReference type="ARBA" id="ARBA00004123"/>
    </source>
</evidence>
<keyword evidence="2" id="KW-0813">Transport</keyword>
<dbReference type="GO" id="GO:0016973">
    <property type="term" value="P:poly(A)+ mRNA export from nucleus"/>
    <property type="evidence" value="ECO:0007669"/>
    <property type="project" value="TreeGrafter"/>
</dbReference>